<accession>A0ABW0LP74</accession>
<evidence type="ECO:0000256" key="1">
    <source>
        <dbReference type="ARBA" id="ARBA00004141"/>
    </source>
</evidence>
<sequence length="427" mass="45769">MFCILTAAFLSILPVYAESNDANIYVLSIREDIAKGLHPYLERGIKEAEENDADLIIFDMHTNGGSVDAATDIANTIRNTDIKTITFINSKAISAGSYIALHTDEIYMTGNATMGASAIIDQSGNTAGEKADSMWISSMAGAAKHSGRDPEIAKAMATPDIDLPELKKNGKLLTLDAEQALKVGYSEGTVHDLDDLLTKIGYENAKVSKIDTTFSEELAQFITNPIVVPILLSIASLGLVLELYSPGFGLPGGMGLSALLLFFYGHYIAGLAGYESIVLFVLGIILIAAEFFLPGGIAGILGSVAIIGSMLMAGANVVHMAISIIIALFLSILLSIIMIKVFGKRMNIFRKLILTDSTSTESGYVSNVNRLELIGREGITITDLRPSGTVKIEDERLDVVAEGSFVEKNTKVKVIKVEGSRIVVREL</sequence>
<feature type="domain" description="NfeD integral membrane" evidence="8">
    <location>
        <begin position="227"/>
        <end position="340"/>
    </location>
</feature>
<keyword evidence="6" id="KW-0732">Signal</keyword>
<dbReference type="Proteomes" id="UP001596147">
    <property type="component" value="Unassembled WGS sequence"/>
</dbReference>
<dbReference type="Pfam" id="PF25145">
    <property type="entry name" value="NfeD1b_N"/>
    <property type="match status" value="1"/>
</dbReference>
<dbReference type="InterPro" id="IPR056738">
    <property type="entry name" value="NfeD1b_N"/>
</dbReference>
<feature type="signal peptide" evidence="6">
    <location>
        <begin position="1"/>
        <end position="17"/>
    </location>
</feature>
<evidence type="ECO:0000256" key="6">
    <source>
        <dbReference type="SAM" id="SignalP"/>
    </source>
</evidence>
<keyword evidence="3 5" id="KW-1133">Transmembrane helix</keyword>
<evidence type="ECO:0000256" key="4">
    <source>
        <dbReference type="ARBA" id="ARBA00023136"/>
    </source>
</evidence>
<comment type="caution">
    <text evidence="10">The sequence shown here is derived from an EMBL/GenBank/DDBJ whole genome shotgun (WGS) entry which is preliminary data.</text>
</comment>
<dbReference type="InterPro" id="IPR012340">
    <property type="entry name" value="NA-bd_OB-fold"/>
</dbReference>
<evidence type="ECO:0000313" key="10">
    <source>
        <dbReference type="EMBL" id="MFC5466642.1"/>
    </source>
</evidence>
<dbReference type="Pfam" id="PF24961">
    <property type="entry name" value="NfeD_membrane"/>
    <property type="match status" value="1"/>
</dbReference>
<dbReference type="EMBL" id="JBHSMC010000029">
    <property type="protein sequence ID" value="MFC5466642.1"/>
    <property type="molecule type" value="Genomic_DNA"/>
</dbReference>
<proteinExistence type="predicted"/>
<gene>
    <name evidence="10" type="ORF">ACFPM4_18110</name>
</gene>
<evidence type="ECO:0000313" key="11">
    <source>
        <dbReference type="Proteomes" id="UP001596147"/>
    </source>
</evidence>
<feature type="domain" description="NfeD1b N-terminal" evidence="9">
    <location>
        <begin position="24"/>
        <end position="209"/>
    </location>
</feature>
<evidence type="ECO:0000256" key="5">
    <source>
        <dbReference type="SAM" id="Phobius"/>
    </source>
</evidence>
<dbReference type="SUPFAM" id="SSF141322">
    <property type="entry name" value="NfeD domain-like"/>
    <property type="match status" value="1"/>
</dbReference>
<dbReference type="RefSeq" id="WP_382355329.1">
    <property type="nucleotide sequence ID" value="NZ_JBHSMC010000029.1"/>
</dbReference>
<dbReference type="Pfam" id="PF01957">
    <property type="entry name" value="NfeD"/>
    <property type="match status" value="1"/>
</dbReference>
<feature type="chain" id="PRO_5046203114" evidence="6">
    <location>
        <begin position="18"/>
        <end position="427"/>
    </location>
</feature>
<evidence type="ECO:0000259" key="8">
    <source>
        <dbReference type="Pfam" id="PF24961"/>
    </source>
</evidence>
<organism evidence="10 11">
    <name type="scientific">Lederbergia graminis</name>
    <dbReference type="NCBI Taxonomy" id="735518"/>
    <lineage>
        <taxon>Bacteria</taxon>
        <taxon>Bacillati</taxon>
        <taxon>Bacillota</taxon>
        <taxon>Bacilli</taxon>
        <taxon>Bacillales</taxon>
        <taxon>Bacillaceae</taxon>
        <taxon>Lederbergia</taxon>
    </lineage>
</organism>
<dbReference type="Gene3D" id="2.40.50.140">
    <property type="entry name" value="Nucleic acid-binding proteins"/>
    <property type="match status" value="1"/>
</dbReference>
<dbReference type="InterPro" id="IPR029045">
    <property type="entry name" value="ClpP/crotonase-like_dom_sf"/>
</dbReference>
<keyword evidence="11" id="KW-1185">Reference proteome</keyword>
<dbReference type="Gene3D" id="3.90.226.10">
    <property type="entry name" value="2-enoyl-CoA Hydratase, Chain A, domain 1"/>
    <property type="match status" value="1"/>
</dbReference>
<evidence type="ECO:0000256" key="3">
    <source>
        <dbReference type="ARBA" id="ARBA00022989"/>
    </source>
</evidence>
<feature type="transmembrane region" description="Helical" evidence="5">
    <location>
        <begin position="221"/>
        <end position="241"/>
    </location>
</feature>
<dbReference type="InterPro" id="IPR002810">
    <property type="entry name" value="NfeD-like_C"/>
</dbReference>
<dbReference type="InterPro" id="IPR056739">
    <property type="entry name" value="NfeD_membrane"/>
</dbReference>
<feature type="transmembrane region" description="Helical" evidence="5">
    <location>
        <begin position="248"/>
        <end position="265"/>
    </location>
</feature>
<dbReference type="PANTHER" id="PTHR33507">
    <property type="entry name" value="INNER MEMBRANE PROTEIN YBBJ"/>
    <property type="match status" value="1"/>
</dbReference>
<evidence type="ECO:0000259" key="7">
    <source>
        <dbReference type="Pfam" id="PF01957"/>
    </source>
</evidence>
<keyword evidence="2 5" id="KW-0812">Transmembrane</keyword>
<dbReference type="SUPFAM" id="SSF52096">
    <property type="entry name" value="ClpP/crotonase"/>
    <property type="match status" value="1"/>
</dbReference>
<keyword evidence="4 5" id="KW-0472">Membrane</keyword>
<feature type="domain" description="NfeD-like C-terminal" evidence="7">
    <location>
        <begin position="372"/>
        <end position="425"/>
    </location>
</feature>
<protein>
    <submittedName>
        <fullName evidence="10">Nodulation protein NfeD</fullName>
    </submittedName>
</protein>
<comment type="subcellular location">
    <subcellularLocation>
        <location evidence="1">Membrane</location>
        <topology evidence="1">Multi-pass membrane protein</topology>
    </subcellularLocation>
</comment>
<dbReference type="CDD" id="cd07021">
    <property type="entry name" value="Clp_protease_NfeD_like"/>
    <property type="match status" value="1"/>
</dbReference>
<reference evidence="11" key="1">
    <citation type="journal article" date="2019" name="Int. J. Syst. Evol. Microbiol.">
        <title>The Global Catalogue of Microorganisms (GCM) 10K type strain sequencing project: providing services to taxonomists for standard genome sequencing and annotation.</title>
        <authorList>
            <consortium name="The Broad Institute Genomics Platform"/>
            <consortium name="The Broad Institute Genome Sequencing Center for Infectious Disease"/>
            <person name="Wu L."/>
            <person name="Ma J."/>
        </authorList>
    </citation>
    <scope>NUCLEOTIDE SEQUENCE [LARGE SCALE GENOMIC DNA]</scope>
    <source>
        <strain evidence="11">CGMCC 1.12237</strain>
    </source>
</reference>
<feature type="transmembrane region" description="Helical" evidence="5">
    <location>
        <begin position="321"/>
        <end position="342"/>
    </location>
</feature>
<dbReference type="InterPro" id="IPR052165">
    <property type="entry name" value="Membrane_assoc_protease"/>
</dbReference>
<evidence type="ECO:0000256" key="2">
    <source>
        <dbReference type="ARBA" id="ARBA00022692"/>
    </source>
</evidence>
<name>A0ABW0LP74_9BACI</name>
<dbReference type="PANTHER" id="PTHR33507:SF3">
    <property type="entry name" value="INNER MEMBRANE PROTEIN YBBJ"/>
    <property type="match status" value="1"/>
</dbReference>
<evidence type="ECO:0000259" key="9">
    <source>
        <dbReference type="Pfam" id="PF25145"/>
    </source>
</evidence>